<feature type="domain" description="Methyltransferase type 11" evidence="1">
    <location>
        <begin position="52"/>
        <end position="148"/>
    </location>
</feature>
<evidence type="ECO:0000259" key="1">
    <source>
        <dbReference type="Pfam" id="PF08241"/>
    </source>
</evidence>
<dbReference type="AlphaFoldDB" id="A0A1N7GEM9"/>
<dbReference type="InterPro" id="IPR029063">
    <property type="entry name" value="SAM-dependent_MTases_sf"/>
</dbReference>
<reference evidence="2 3" key="1">
    <citation type="submission" date="2017-01" db="EMBL/GenBank/DDBJ databases">
        <authorList>
            <person name="Mah S.A."/>
            <person name="Swanson W.J."/>
            <person name="Moy G.W."/>
            <person name="Vacquier V.D."/>
        </authorList>
    </citation>
    <scope>NUCLEOTIDE SEQUENCE [LARGE SCALE GENOMIC DNA]</scope>
    <source>
        <strain evidence="2 3">DSM 29590</strain>
    </source>
</reference>
<evidence type="ECO:0000313" key="2">
    <source>
        <dbReference type="EMBL" id="SIS11024.1"/>
    </source>
</evidence>
<dbReference type="EMBL" id="FTNV01000001">
    <property type="protein sequence ID" value="SIS11024.1"/>
    <property type="molecule type" value="Genomic_DNA"/>
</dbReference>
<dbReference type="RefSeq" id="WP_139194197.1">
    <property type="nucleotide sequence ID" value="NZ_FOAC01000001.1"/>
</dbReference>
<dbReference type="Gene3D" id="3.40.50.150">
    <property type="entry name" value="Vaccinia Virus protein VP39"/>
    <property type="match status" value="1"/>
</dbReference>
<sequence>MTDPFQNVDAAGPEFIHVFANAMEVRQSEPAMETIVARYLDKLAFSEGSLTVEVGSGAGAIARRIADRAAPGAVIGFEPSKGFVEEARIRAEGVENLSFEVADGAALPLPDDAADAVVMHTVLSHVDKPDTLIGEACRVLRSGGRLVICDADFSKSTLSSFANDPLDICAREFTSHFVTDAYLVGKLRQLIADAGLILEDFTHETRVSSTREGMRPWVDRVTSLMVERGDIGQPLADAFVAEFERRADNGTLYGYQVFATAIALKP</sequence>
<dbReference type="CDD" id="cd02440">
    <property type="entry name" value="AdoMet_MTases"/>
    <property type="match status" value="1"/>
</dbReference>
<dbReference type="Proteomes" id="UP000186019">
    <property type="component" value="Unassembled WGS sequence"/>
</dbReference>
<dbReference type="PANTHER" id="PTHR42912">
    <property type="entry name" value="METHYLTRANSFERASE"/>
    <property type="match status" value="1"/>
</dbReference>
<dbReference type="OrthoDB" id="65624at2"/>
<dbReference type="STRING" id="573024.SAMN05216208_0146"/>
<dbReference type="Pfam" id="PF08241">
    <property type="entry name" value="Methyltransf_11"/>
    <property type="match status" value="1"/>
</dbReference>
<dbReference type="InterPro" id="IPR013216">
    <property type="entry name" value="Methyltransf_11"/>
</dbReference>
<dbReference type="GO" id="GO:0008757">
    <property type="term" value="F:S-adenosylmethionine-dependent methyltransferase activity"/>
    <property type="evidence" value="ECO:0007669"/>
    <property type="project" value="InterPro"/>
</dbReference>
<gene>
    <name evidence="2" type="ORF">SAMN05421666_1989</name>
</gene>
<protein>
    <submittedName>
        <fullName evidence="2">Methyltransferase domain-containing protein</fullName>
    </submittedName>
</protein>
<name>A0A1N7GEM9_9RHOB</name>
<organism evidence="2 3">
    <name type="scientific">Roseovarius nanhaiticus</name>
    <dbReference type="NCBI Taxonomy" id="573024"/>
    <lineage>
        <taxon>Bacteria</taxon>
        <taxon>Pseudomonadati</taxon>
        <taxon>Pseudomonadota</taxon>
        <taxon>Alphaproteobacteria</taxon>
        <taxon>Rhodobacterales</taxon>
        <taxon>Roseobacteraceae</taxon>
        <taxon>Roseovarius</taxon>
    </lineage>
</organism>
<keyword evidence="2" id="KW-0808">Transferase</keyword>
<evidence type="ECO:0000313" key="3">
    <source>
        <dbReference type="Proteomes" id="UP000186019"/>
    </source>
</evidence>
<keyword evidence="3" id="KW-1185">Reference proteome</keyword>
<dbReference type="SUPFAM" id="SSF53335">
    <property type="entry name" value="S-adenosyl-L-methionine-dependent methyltransferases"/>
    <property type="match status" value="1"/>
</dbReference>
<accession>A0A1N7GEM9</accession>
<dbReference type="PANTHER" id="PTHR42912:SF45">
    <property type="entry name" value="23S RRNA (GUANINE(745)-N(1))-METHYLTRANSFERASE"/>
    <property type="match status" value="1"/>
</dbReference>
<dbReference type="GO" id="GO:0032259">
    <property type="term" value="P:methylation"/>
    <property type="evidence" value="ECO:0007669"/>
    <property type="project" value="UniProtKB-KW"/>
</dbReference>
<keyword evidence="2" id="KW-0489">Methyltransferase</keyword>
<dbReference type="InterPro" id="IPR050508">
    <property type="entry name" value="Methyltransf_Superfamily"/>
</dbReference>
<proteinExistence type="predicted"/>